<gene>
    <name evidence="2" type="ORF">RIF29_19138</name>
</gene>
<feature type="compositionally biased region" description="Basic and acidic residues" evidence="1">
    <location>
        <begin position="96"/>
        <end position="109"/>
    </location>
</feature>
<comment type="caution">
    <text evidence="2">The sequence shown here is derived from an EMBL/GenBank/DDBJ whole genome shotgun (WGS) entry which is preliminary data.</text>
</comment>
<proteinExistence type="predicted"/>
<organism evidence="2 3">
    <name type="scientific">Crotalaria pallida</name>
    <name type="common">Smooth rattlebox</name>
    <name type="synonym">Crotalaria striata</name>
    <dbReference type="NCBI Taxonomy" id="3830"/>
    <lineage>
        <taxon>Eukaryota</taxon>
        <taxon>Viridiplantae</taxon>
        <taxon>Streptophyta</taxon>
        <taxon>Embryophyta</taxon>
        <taxon>Tracheophyta</taxon>
        <taxon>Spermatophyta</taxon>
        <taxon>Magnoliopsida</taxon>
        <taxon>eudicotyledons</taxon>
        <taxon>Gunneridae</taxon>
        <taxon>Pentapetalae</taxon>
        <taxon>rosids</taxon>
        <taxon>fabids</taxon>
        <taxon>Fabales</taxon>
        <taxon>Fabaceae</taxon>
        <taxon>Papilionoideae</taxon>
        <taxon>50 kb inversion clade</taxon>
        <taxon>genistoids sensu lato</taxon>
        <taxon>core genistoids</taxon>
        <taxon>Crotalarieae</taxon>
        <taxon>Crotalaria</taxon>
    </lineage>
</organism>
<feature type="region of interest" description="Disordered" evidence="1">
    <location>
        <begin position="60"/>
        <end position="109"/>
    </location>
</feature>
<dbReference type="AlphaFoldDB" id="A0AAN9F0R9"/>
<keyword evidence="3" id="KW-1185">Reference proteome</keyword>
<evidence type="ECO:0000256" key="1">
    <source>
        <dbReference type="SAM" id="MobiDB-lite"/>
    </source>
</evidence>
<sequence length="109" mass="11270">MNNGLIPVENLASASEVVKELSQGNLVTDDVIGASITPTGADPAAISGLNNVAAKEVDAGKHNASSAGPNSLESITPEEGEWTQVCTRSKARKHVNQKEDGLDHLSTHG</sequence>
<reference evidence="2 3" key="1">
    <citation type="submission" date="2024-01" db="EMBL/GenBank/DDBJ databases">
        <title>The genomes of 5 underutilized Papilionoideae crops provide insights into root nodulation and disease resistanc.</title>
        <authorList>
            <person name="Yuan L."/>
        </authorList>
    </citation>
    <scope>NUCLEOTIDE SEQUENCE [LARGE SCALE GENOMIC DNA]</scope>
    <source>
        <strain evidence="2">ZHUSHIDOU_FW_LH</strain>
        <tissue evidence="2">Leaf</tissue>
    </source>
</reference>
<dbReference type="EMBL" id="JAYWIO010000004">
    <property type="protein sequence ID" value="KAK7266494.1"/>
    <property type="molecule type" value="Genomic_DNA"/>
</dbReference>
<accession>A0AAN9F0R9</accession>
<feature type="compositionally biased region" description="Polar residues" evidence="1">
    <location>
        <begin position="63"/>
        <end position="74"/>
    </location>
</feature>
<evidence type="ECO:0000313" key="3">
    <source>
        <dbReference type="Proteomes" id="UP001372338"/>
    </source>
</evidence>
<protein>
    <submittedName>
        <fullName evidence="2">Uncharacterized protein</fullName>
    </submittedName>
</protein>
<name>A0AAN9F0R9_CROPI</name>
<dbReference type="Proteomes" id="UP001372338">
    <property type="component" value="Unassembled WGS sequence"/>
</dbReference>
<evidence type="ECO:0000313" key="2">
    <source>
        <dbReference type="EMBL" id="KAK7266494.1"/>
    </source>
</evidence>